<evidence type="ECO:0000313" key="2">
    <source>
        <dbReference type="EMBL" id="CPB19565.1"/>
    </source>
</evidence>
<feature type="compositionally biased region" description="Low complexity" evidence="1">
    <location>
        <begin position="26"/>
        <end position="46"/>
    </location>
</feature>
<reference evidence="3" key="1">
    <citation type="submission" date="2015-03" db="EMBL/GenBank/DDBJ databases">
        <authorList>
            <consortium name="Pathogen Informatics"/>
        </authorList>
    </citation>
    <scope>NUCLEOTIDE SEQUENCE [LARGE SCALE GENOMIC DNA]</scope>
    <source>
        <strain evidence="3">N09902308</strain>
    </source>
</reference>
<comment type="caution">
    <text evidence="2">The sequence shown here is derived from an EMBL/GenBank/DDBJ whole genome shotgun (WGS) entry which is preliminary data.</text>
</comment>
<gene>
    <name evidence="2" type="ORF">ERS007739_05121</name>
</gene>
<name>A0A916LGG3_MYCTX</name>
<feature type="compositionally biased region" description="Polar residues" evidence="1">
    <location>
        <begin position="1"/>
        <end position="15"/>
    </location>
</feature>
<evidence type="ECO:0000256" key="1">
    <source>
        <dbReference type="SAM" id="MobiDB-lite"/>
    </source>
</evidence>
<accession>A0A916LGG3</accession>
<organism evidence="2 3">
    <name type="scientific">Mycobacterium tuberculosis</name>
    <dbReference type="NCBI Taxonomy" id="1773"/>
    <lineage>
        <taxon>Bacteria</taxon>
        <taxon>Bacillati</taxon>
        <taxon>Actinomycetota</taxon>
        <taxon>Actinomycetes</taxon>
        <taxon>Mycobacteriales</taxon>
        <taxon>Mycobacteriaceae</taxon>
        <taxon>Mycobacterium</taxon>
        <taxon>Mycobacterium tuberculosis complex</taxon>
    </lineage>
</organism>
<dbReference type="EMBL" id="CSBK01003741">
    <property type="protein sequence ID" value="CPB19565.1"/>
    <property type="molecule type" value="Genomic_DNA"/>
</dbReference>
<dbReference type="Proteomes" id="UP000039021">
    <property type="component" value="Unassembled WGS sequence"/>
</dbReference>
<feature type="region of interest" description="Disordered" evidence="1">
    <location>
        <begin position="1"/>
        <end position="46"/>
    </location>
</feature>
<sequence length="46" mass="4573">MIETNSPSALNRCTTSGGGAPKVNDTASGRTSATTSSLRTQSSSSP</sequence>
<dbReference type="AlphaFoldDB" id="A0A916LGG3"/>
<evidence type="ECO:0000313" key="3">
    <source>
        <dbReference type="Proteomes" id="UP000039021"/>
    </source>
</evidence>
<protein>
    <submittedName>
        <fullName evidence="2">Uncharacterized protein</fullName>
    </submittedName>
</protein>
<proteinExistence type="predicted"/>